<proteinExistence type="predicted"/>
<feature type="region of interest" description="Disordered" evidence="1">
    <location>
        <begin position="17"/>
        <end position="105"/>
    </location>
</feature>
<dbReference type="GeneID" id="116234943"/>
<name>A0A669PXB2_PHACC</name>
<keyword evidence="2" id="KW-0732">Signal</keyword>
<feature type="signal peptide" evidence="2">
    <location>
        <begin position="1"/>
        <end position="21"/>
    </location>
</feature>
<evidence type="ECO:0000256" key="2">
    <source>
        <dbReference type="SAM" id="SignalP"/>
    </source>
</evidence>
<dbReference type="OMA" id="DRCEPRS"/>
<dbReference type="PRINTS" id="PR01682">
    <property type="entry name" value="FMRFAMIDEPEP"/>
</dbReference>
<organism evidence="3 4">
    <name type="scientific">Phasianus colchicus</name>
    <name type="common">Common pheasant</name>
    <dbReference type="NCBI Taxonomy" id="9054"/>
    <lineage>
        <taxon>Eukaryota</taxon>
        <taxon>Metazoa</taxon>
        <taxon>Chordata</taxon>
        <taxon>Craniata</taxon>
        <taxon>Vertebrata</taxon>
        <taxon>Euteleostomi</taxon>
        <taxon>Archelosauria</taxon>
        <taxon>Archosauria</taxon>
        <taxon>Dinosauria</taxon>
        <taxon>Saurischia</taxon>
        <taxon>Theropoda</taxon>
        <taxon>Coelurosauria</taxon>
        <taxon>Aves</taxon>
        <taxon>Neognathae</taxon>
        <taxon>Galloanserae</taxon>
        <taxon>Galliformes</taxon>
        <taxon>Phasianidae</taxon>
        <taxon>Phasianinae</taxon>
        <taxon>Phasianus</taxon>
    </lineage>
</organism>
<reference evidence="3" key="2">
    <citation type="submission" date="2025-09" db="UniProtKB">
        <authorList>
            <consortium name="Ensembl"/>
        </authorList>
    </citation>
    <scope>IDENTIFICATION</scope>
</reference>
<reference evidence="3" key="1">
    <citation type="submission" date="2025-08" db="UniProtKB">
        <authorList>
            <consortium name="Ensembl"/>
        </authorList>
    </citation>
    <scope>IDENTIFICATION</scope>
</reference>
<dbReference type="AlphaFoldDB" id="A0A669PXB2"/>
<accession>A0A669PXB2</accession>
<dbReference type="CTD" id="8620"/>
<evidence type="ECO:0000313" key="4">
    <source>
        <dbReference type="Proteomes" id="UP000472261"/>
    </source>
</evidence>
<sequence length="105" mass="11087">MAARVVLVLLLLSAGTARTSSACPEPPRSDPLPDGPGAAAPSGPSALSALLRSMGRPRHGAAPELQPQRFPRGPGAPSWLSPRSWDPPSAPFWTMATPQRFGRRR</sequence>
<dbReference type="RefSeq" id="XP_031458657.1">
    <property type="nucleotide sequence ID" value="XM_031602797.1"/>
</dbReference>
<keyword evidence="4" id="KW-1185">Reference proteome</keyword>
<evidence type="ECO:0000313" key="3">
    <source>
        <dbReference type="Ensembl" id="ENSPCLP00000012145.1"/>
    </source>
</evidence>
<protein>
    <recommendedName>
        <fullName evidence="5">Neuropeptide FF-amide peptide precursor</fullName>
    </recommendedName>
</protein>
<dbReference type="InterPro" id="IPR008065">
    <property type="entry name" value="NPFF"/>
</dbReference>
<dbReference type="Proteomes" id="UP000472261">
    <property type="component" value="Unplaced"/>
</dbReference>
<dbReference type="GO" id="GO:0005184">
    <property type="term" value="F:neuropeptide hormone activity"/>
    <property type="evidence" value="ECO:0007669"/>
    <property type="project" value="InterPro"/>
</dbReference>
<feature type="chain" id="PRO_5025525717" description="Neuropeptide FF-amide peptide precursor" evidence="2">
    <location>
        <begin position="22"/>
        <end position="105"/>
    </location>
</feature>
<dbReference type="KEGG" id="pcoc:116234943"/>
<dbReference type="OrthoDB" id="8878267at2759"/>
<dbReference type="Ensembl" id="ENSPCLT00000016181.1">
    <property type="protein sequence ID" value="ENSPCLP00000012145.1"/>
    <property type="gene ID" value="ENSPCLG00000009990.1"/>
</dbReference>
<feature type="compositionally biased region" description="Low complexity" evidence="1">
    <location>
        <begin position="35"/>
        <end position="51"/>
    </location>
</feature>
<evidence type="ECO:0000256" key="1">
    <source>
        <dbReference type="SAM" id="MobiDB-lite"/>
    </source>
</evidence>
<feature type="compositionally biased region" description="Pro residues" evidence="1">
    <location>
        <begin position="24"/>
        <end position="34"/>
    </location>
</feature>
<evidence type="ECO:0008006" key="5">
    <source>
        <dbReference type="Google" id="ProtNLM"/>
    </source>
</evidence>
<gene>
    <name evidence="3" type="primary">NPFF</name>
</gene>